<dbReference type="CDD" id="cd02576">
    <property type="entry name" value="PseudoU_synth_ScPUS7"/>
    <property type="match status" value="1"/>
</dbReference>
<dbReference type="InterPro" id="IPR020103">
    <property type="entry name" value="PsdUridine_synth_cat_dom_sf"/>
</dbReference>
<dbReference type="GO" id="GO:0005634">
    <property type="term" value="C:nucleus"/>
    <property type="evidence" value="ECO:0007669"/>
    <property type="project" value="TreeGrafter"/>
</dbReference>
<dbReference type="NCBIfam" id="TIGR00094">
    <property type="entry name" value="tRNA_TruD_broad"/>
    <property type="match status" value="1"/>
</dbReference>
<dbReference type="PANTHER" id="PTHR13326">
    <property type="entry name" value="TRNA PSEUDOURIDINE SYNTHASE D"/>
    <property type="match status" value="1"/>
</dbReference>
<evidence type="ECO:0000256" key="2">
    <source>
        <dbReference type="ARBA" id="ARBA00023235"/>
    </source>
</evidence>
<feature type="domain" description="TRUD" evidence="3">
    <location>
        <begin position="376"/>
        <end position="643"/>
    </location>
</feature>
<dbReference type="GO" id="GO:0009982">
    <property type="term" value="F:pseudouridine synthase activity"/>
    <property type="evidence" value="ECO:0007669"/>
    <property type="project" value="InterPro"/>
</dbReference>
<dbReference type="Pfam" id="PF01142">
    <property type="entry name" value="TruD"/>
    <property type="match status" value="1"/>
</dbReference>
<dbReference type="PROSITE" id="PS50984">
    <property type="entry name" value="TRUD"/>
    <property type="match status" value="1"/>
</dbReference>
<dbReference type="Gene3D" id="3.30.2350.20">
    <property type="entry name" value="TruD, catalytic domain"/>
    <property type="match status" value="2"/>
</dbReference>
<dbReference type="HAMAP" id="MF_01082">
    <property type="entry name" value="TruD"/>
    <property type="match status" value="1"/>
</dbReference>
<keyword evidence="2" id="KW-0413">Isomerase</keyword>
<keyword evidence="5" id="KW-1185">Reference proteome</keyword>
<dbReference type="GO" id="GO:0001522">
    <property type="term" value="P:pseudouridine synthesis"/>
    <property type="evidence" value="ECO:0007669"/>
    <property type="project" value="InterPro"/>
</dbReference>
<dbReference type="PIRSF" id="PIRSF037016">
    <property type="entry name" value="Pseudouridin_synth_euk_prd"/>
    <property type="match status" value="1"/>
</dbReference>
<comment type="similarity">
    <text evidence="1">Belongs to the pseudouridine synthase TruD family.</text>
</comment>
<proteinExistence type="inferred from homology"/>
<feature type="non-terminal residue" evidence="4">
    <location>
        <position position="722"/>
    </location>
</feature>
<dbReference type="FunFam" id="3.30.2350.20:FF:000003">
    <property type="entry name" value="Pseudouridylate synthase 7 homolog"/>
    <property type="match status" value="1"/>
</dbReference>
<dbReference type="InterPro" id="IPR011760">
    <property type="entry name" value="PsdUridine_synth_TruD_insert"/>
</dbReference>
<evidence type="ECO:0000313" key="5">
    <source>
        <dbReference type="Proteomes" id="UP000789508"/>
    </source>
</evidence>
<dbReference type="OrthoDB" id="447290at2759"/>
<dbReference type="InterPro" id="IPR001656">
    <property type="entry name" value="PsdUridine_synth_TruD"/>
</dbReference>
<dbReference type="EMBL" id="CAJVPS010001008">
    <property type="protein sequence ID" value="CAG8519808.1"/>
    <property type="molecule type" value="Genomic_DNA"/>
</dbReference>
<dbReference type="SUPFAM" id="SSF55120">
    <property type="entry name" value="Pseudouridine synthase"/>
    <property type="match status" value="1"/>
</dbReference>
<name>A0A9N9A4V6_9GLOM</name>
<dbReference type="Proteomes" id="UP000789508">
    <property type="component" value="Unassembled WGS sequence"/>
</dbReference>
<sequence length="722" mass="82559">LLPLQYPMEDLQPAKKPRLDIEEQHELNHVETGNKLDISESFNINEVIDRDDDVKAQSGNDLPTHKCTVQETDVGITEFLNPELKGFLGVLKWRYTDFLVNEIDLDGNILSFDAEIKEINNNDANNIEENDLYESQGVTQTKSGSSSNINDFTLDKNDSLNDIESEEKLFDQDLMNQIKDLVKGEGKDQQRFIKSQPMLNKDERTKLHKFINKYYGEHLNSTTTKEQSILIAYHNEKNSRRYDASKKRKIQKEEWEKRGGQYCQFLLLKENRDTMSAINLISKLMKIPSRSFSYAGTKDNRAVTVQRITAFRVKAERLAGLNKRLNGIVMGNFKYVSQPIQLGELAGNRFIITIRQVKVDSEETLSQSLSSLKDNGFINYFGMQRFGTSSIPTWEIGRALLQNNLEQAIDLILKPRPGENGPIEIARKHWATTKNARESFELMPPRHYSERNILLTFANTGNTNCFADAFNSIPHKLRLMYAHAYQSYIWNRVVSERIKLHGSKSPLVGDLVLTENKIRLDQEDIDFPDAEAAQTLDKKRSFDNMEESTESFDDTKFASNLTGEGPNAAINLKIKVLTEEDLPKYTIEDVVYPTPGYAVIYPKNAIFESYKEFMMEDGLDPMNMTRKTKDFSLPGTYRKIILKPEAVNWSTIRYDDPIAQLVITDFDVLHGRKPNIGVPDGKHLALQISFILPPGIYATMAIREIMKKDTSSAAQYNLQIQT</sequence>
<evidence type="ECO:0000259" key="3">
    <source>
        <dbReference type="PROSITE" id="PS50984"/>
    </source>
</evidence>
<gene>
    <name evidence="4" type="ORF">ALEPTO_LOCUS4405</name>
</gene>
<reference evidence="4" key="1">
    <citation type="submission" date="2021-06" db="EMBL/GenBank/DDBJ databases">
        <authorList>
            <person name="Kallberg Y."/>
            <person name="Tangrot J."/>
            <person name="Rosling A."/>
        </authorList>
    </citation>
    <scope>NUCLEOTIDE SEQUENCE</scope>
    <source>
        <strain evidence="4">FL130A</strain>
    </source>
</reference>
<dbReference type="GO" id="GO:0003723">
    <property type="term" value="F:RNA binding"/>
    <property type="evidence" value="ECO:0007669"/>
    <property type="project" value="InterPro"/>
</dbReference>
<evidence type="ECO:0000256" key="1">
    <source>
        <dbReference type="ARBA" id="ARBA00007953"/>
    </source>
</evidence>
<dbReference type="InterPro" id="IPR042214">
    <property type="entry name" value="TruD_catalytic"/>
</dbReference>
<evidence type="ECO:0000313" key="4">
    <source>
        <dbReference type="EMBL" id="CAG8519808.1"/>
    </source>
</evidence>
<dbReference type="PANTHER" id="PTHR13326:SF21">
    <property type="entry name" value="PSEUDOURIDYLATE SYNTHASE PUS7L"/>
    <property type="match status" value="1"/>
</dbReference>
<organism evidence="4 5">
    <name type="scientific">Ambispora leptoticha</name>
    <dbReference type="NCBI Taxonomy" id="144679"/>
    <lineage>
        <taxon>Eukaryota</taxon>
        <taxon>Fungi</taxon>
        <taxon>Fungi incertae sedis</taxon>
        <taxon>Mucoromycota</taxon>
        <taxon>Glomeromycotina</taxon>
        <taxon>Glomeromycetes</taxon>
        <taxon>Archaeosporales</taxon>
        <taxon>Ambisporaceae</taxon>
        <taxon>Ambispora</taxon>
    </lineage>
</organism>
<protein>
    <submittedName>
        <fullName evidence="4">4750_t:CDS:1</fullName>
    </submittedName>
</protein>
<dbReference type="AlphaFoldDB" id="A0A9N9A4V6"/>
<comment type="caution">
    <text evidence="4">The sequence shown here is derived from an EMBL/GenBank/DDBJ whole genome shotgun (WGS) entry which is preliminary data.</text>
</comment>
<accession>A0A9N9A4V6</accession>